<sequence>MTLQLAVRITGDASSLQQSAVAASAAVKSVGAASASATAEMAALGRAADTTQTSVEAVAASAGRVRDASGRFVGGGAAGAAPPGAQAMPSAGPVVPPRSPQAAGAPVNDNGGRPTLRADQWKNLGFQANDIATSFAGGLPITQILAQQGGQVVQVLADAPGGVAGGLKAVATRAMEILTPVRLVTAGFVGLAGTLAYLGVSWTRSQDEIKTGLMGIGAMSRATVADINRIAEASAAGGRIGRGDARDVAAQIAATGRVDVSQIQGVTDLAPGLAKLTGKSIRDAGGDLAKMFADPIKGAQALNEIVGGLNAGTQNYIRTLIEQGSRQEAVRQIVLAFGPDLEKAAEKTSLWGRAWEWVANQAERAGAAVARPFMPTTAQQRLDKAREDLNQLRGAQTQPSPTTGLFGGLTQDQMRLRAARAAPQNGEAIKAKEAEIRKEEELAEREKRTAEASAARKLAAERSQTAEAAVRATQPEIGALEQLETRYKTLKAAQGDLDALSGMSAAARGQLTDAVAAAEGGLKTFMSAQERARASESLTIRSIEARTAAEKAAVAAERERLALAGQAISEDDRRQRIEAARQAVLAQTNRDSQDRLRTANDNAASAGLLPYQRQQADLEAKYRRQNREDQGSPEALANNRAAQAAERRAIDAEAIGGPLRDANRGLAEQVAALRNQQLAFGASTEAAARMAAAQELINRYTAQGVPVTADLKRGIDAYAASAGKVAAAQEDLLRRQREVIGGLDDVRGGIRGGLTGIFSDVSQGKNPLDGITSSISGLASRVFDRTVSGPLVNTLLGQDGKAGGGLFGDGIASIFGKAAGLPSADITAGIVNVTGPVSGIPGLTAANGNAPSAASVATGLTGGASSDLERYAKAIRTVESGSAAGRYDALGPITKSGDRAYGAYQVMGSNIPSWTKDALGKSMSPQEFLGDKAAQDAVFAKQFGASVSKYGNANDAASVWFTGRPLAQGGAARDVLGTTGNGYVDKFNAALPPAAPAATAAAPVATGLDASLQQVNTSAQAASQGVASLGTDLAALPGPLTQTSQGLTQVGNSLGGSGGGGLLGMLSSLFGGGGAAGAPAATVAAATGGHIRGPGTGTSDSILARVSNGEFVMNAAATARNLPLLHALNDNRLPMFAEGGLVGMPAPVMARRDEVERRGAVGDAAAAPAGPPEFHIHDNVGVSKTTKTSKTERGGTRIDTYLDEAVAGLMEKPGSRTGRMMQSGWGLSRSLVKR</sequence>
<dbReference type="Pfam" id="PF06791">
    <property type="entry name" value="TMP_2"/>
    <property type="match status" value="1"/>
</dbReference>
<dbReference type="RefSeq" id="WP_048462525.1">
    <property type="nucleotide sequence ID" value="NZ_LABX01000030.1"/>
</dbReference>
<protein>
    <recommendedName>
        <fullName evidence="2">Bacteriophage tail tape measure N-terminal domain-containing protein</fullName>
    </recommendedName>
</protein>
<feature type="compositionally biased region" description="Low complexity" evidence="1">
    <location>
        <begin position="634"/>
        <end position="643"/>
    </location>
</feature>
<feature type="domain" description="Bacteriophage tail tape measure N-terminal" evidence="2">
    <location>
        <begin position="120"/>
        <end position="318"/>
    </location>
</feature>
<organism evidence="3 4">
    <name type="scientific">Methylobacterium aquaticum</name>
    <dbReference type="NCBI Taxonomy" id="270351"/>
    <lineage>
        <taxon>Bacteria</taxon>
        <taxon>Pseudomonadati</taxon>
        <taxon>Pseudomonadota</taxon>
        <taxon>Alphaproteobacteria</taxon>
        <taxon>Hyphomicrobiales</taxon>
        <taxon>Methylobacteriaceae</taxon>
        <taxon>Methylobacterium</taxon>
    </lineage>
</organism>
<evidence type="ECO:0000259" key="2">
    <source>
        <dbReference type="Pfam" id="PF06791"/>
    </source>
</evidence>
<reference evidence="3 4" key="1">
    <citation type="submission" date="2015-03" db="EMBL/GenBank/DDBJ databases">
        <title>Genome sequencing of Methylobacterium aquaticum DSM16371 type strain.</title>
        <authorList>
            <person name="Chaudhry V."/>
            <person name="Patil P.B."/>
        </authorList>
    </citation>
    <scope>NUCLEOTIDE SEQUENCE [LARGE SCALE GENOMIC DNA]</scope>
    <source>
        <strain evidence="3 4">DSM 16371</strain>
    </source>
</reference>
<evidence type="ECO:0000313" key="4">
    <source>
        <dbReference type="Proteomes" id="UP000035929"/>
    </source>
</evidence>
<accession>A0A0J6T1Z5</accession>
<proteinExistence type="predicted"/>
<comment type="caution">
    <text evidence="3">The sequence shown here is derived from an EMBL/GenBank/DDBJ whole genome shotgun (WGS) entry which is preliminary data.</text>
</comment>
<evidence type="ECO:0000256" key="1">
    <source>
        <dbReference type="SAM" id="MobiDB-lite"/>
    </source>
</evidence>
<dbReference type="InterPro" id="IPR009628">
    <property type="entry name" value="Phage_tape_measure_N"/>
</dbReference>
<dbReference type="Proteomes" id="UP000035929">
    <property type="component" value="Unassembled WGS sequence"/>
</dbReference>
<dbReference type="OrthoDB" id="7980897at2"/>
<feature type="compositionally biased region" description="Low complexity" evidence="1">
    <location>
        <begin position="79"/>
        <end position="93"/>
    </location>
</feature>
<dbReference type="EMBL" id="LABX01000030">
    <property type="protein sequence ID" value="KMO39613.1"/>
    <property type="molecule type" value="Genomic_DNA"/>
</dbReference>
<feature type="compositionally biased region" description="Basic and acidic residues" evidence="1">
    <location>
        <begin position="621"/>
        <end position="630"/>
    </location>
</feature>
<evidence type="ECO:0000313" key="3">
    <source>
        <dbReference type="EMBL" id="KMO39613.1"/>
    </source>
</evidence>
<gene>
    <name evidence="3" type="ORF">VP06_03855</name>
</gene>
<feature type="region of interest" description="Disordered" evidence="1">
    <location>
        <begin position="1164"/>
        <end position="1196"/>
    </location>
</feature>
<name>A0A0J6T1Z5_9HYPH</name>
<feature type="region of interest" description="Disordered" evidence="1">
    <location>
        <begin position="76"/>
        <end position="114"/>
    </location>
</feature>
<feature type="region of interest" description="Disordered" evidence="1">
    <location>
        <begin position="1213"/>
        <end position="1234"/>
    </location>
</feature>
<dbReference type="PATRIC" id="fig|270351.6.peg.4556"/>
<feature type="region of interest" description="Disordered" evidence="1">
    <location>
        <begin position="621"/>
        <end position="643"/>
    </location>
</feature>
<dbReference type="AlphaFoldDB" id="A0A0J6T1Z5"/>